<dbReference type="InterPro" id="IPR008271">
    <property type="entry name" value="Ser/Thr_kinase_AS"/>
</dbReference>
<dbReference type="FunFam" id="3.30.200.20:FF:000379">
    <property type="entry name" value="eIF-2-alpha kinase GCN2"/>
    <property type="match status" value="1"/>
</dbReference>
<evidence type="ECO:0000313" key="14">
    <source>
        <dbReference type="Proteomes" id="UP000001357"/>
    </source>
</evidence>
<evidence type="ECO:0000256" key="10">
    <source>
        <dbReference type="PROSITE-ProRule" id="PRU10141"/>
    </source>
</evidence>
<dbReference type="eggNOG" id="KOG1035">
    <property type="taxonomic scope" value="Eukaryota"/>
</dbReference>
<sequence length="308" mass="34411">LRYRSDFEEIEMLGEGGFGSVVKARNRLDGSTYAIKIIPFDVSFPSYSAKVVREVTLLGSLNHPHIVRYYQAWTEHETKKTRQSQNNQSTTDASTETGDHVLYIQMEYCPRASLRHLIRDGSLRIQMIWRILREILDALAYIHQNGIIHRDLKPENILLDKDLQVKLADFGLSTAVGAAPNSMGSLPPAAAHGHKPELTSAVGTSLYVAPEVDAGSRYDDKADMYSLGVTLFEMCYAFGSMHERYVAIPALRESLAFPQDFDSEAYKGPKKIVQDLLAHDPAKRPTAQALLLSSDLPAKAEDEFIREA</sequence>
<dbReference type="PANTHER" id="PTHR11042:SF136">
    <property type="entry name" value="EIF-2-ALPHA KINASE GCN2"/>
    <property type="match status" value="1"/>
</dbReference>
<feature type="binding site" evidence="10">
    <location>
        <position position="36"/>
    </location>
    <ligand>
        <name>ATP</name>
        <dbReference type="ChEBI" id="CHEBI:30616"/>
    </ligand>
</feature>
<dbReference type="SUPFAM" id="SSF56112">
    <property type="entry name" value="Protein kinase-like (PK-like)"/>
    <property type="match status" value="1"/>
</dbReference>
<accession>A9UR79</accession>
<evidence type="ECO:0000256" key="11">
    <source>
        <dbReference type="RuleBase" id="RU000304"/>
    </source>
</evidence>
<feature type="non-terminal residue" evidence="13">
    <location>
        <position position="308"/>
    </location>
</feature>
<feature type="non-terminal residue" evidence="13">
    <location>
        <position position="1"/>
    </location>
</feature>
<gene>
    <name evidence="13" type="ORF">MONBRDRAFT_2100</name>
</gene>
<keyword evidence="2 11" id="KW-0723">Serine/threonine-protein kinase</keyword>
<dbReference type="RefSeq" id="XP_001743162.1">
    <property type="nucleotide sequence ID" value="XM_001743110.1"/>
</dbReference>
<evidence type="ECO:0000256" key="5">
    <source>
        <dbReference type="ARBA" id="ARBA00022777"/>
    </source>
</evidence>
<dbReference type="PROSITE" id="PS50011">
    <property type="entry name" value="PROTEIN_KINASE_DOM"/>
    <property type="match status" value="1"/>
</dbReference>
<dbReference type="EC" id="2.7.11.1" evidence="1"/>
<name>A9UR79_MONBE</name>
<comment type="catalytic activity">
    <reaction evidence="8">
        <text>L-threonyl-[protein] + ATP = O-phospho-L-threonyl-[protein] + ADP + H(+)</text>
        <dbReference type="Rhea" id="RHEA:46608"/>
        <dbReference type="Rhea" id="RHEA-COMP:11060"/>
        <dbReference type="Rhea" id="RHEA-COMP:11605"/>
        <dbReference type="ChEBI" id="CHEBI:15378"/>
        <dbReference type="ChEBI" id="CHEBI:30013"/>
        <dbReference type="ChEBI" id="CHEBI:30616"/>
        <dbReference type="ChEBI" id="CHEBI:61977"/>
        <dbReference type="ChEBI" id="CHEBI:456216"/>
        <dbReference type="EC" id="2.7.11.1"/>
    </reaction>
</comment>
<evidence type="ECO:0000256" key="3">
    <source>
        <dbReference type="ARBA" id="ARBA00022679"/>
    </source>
</evidence>
<dbReference type="STRING" id="81824.A9UR79"/>
<dbReference type="Proteomes" id="UP000001357">
    <property type="component" value="Unassembled WGS sequence"/>
</dbReference>
<dbReference type="GO" id="GO:0005524">
    <property type="term" value="F:ATP binding"/>
    <property type="evidence" value="ECO:0007669"/>
    <property type="project" value="UniProtKB-UniRule"/>
</dbReference>
<dbReference type="InterPro" id="IPR050339">
    <property type="entry name" value="CC_SR_Kinase"/>
</dbReference>
<dbReference type="InterPro" id="IPR017441">
    <property type="entry name" value="Protein_kinase_ATP_BS"/>
</dbReference>
<dbReference type="GO" id="GO:0004674">
    <property type="term" value="F:protein serine/threonine kinase activity"/>
    <property type="evidence" value="ECO:0007669"/>
    <property type="project" value="UniProtKB-KW"/>
</dbReference>
<dbReference type="OMA" id="VHMHGVI"/>
<keyword evidence="5" id="KW-0418">Kinase</keyword>
<dbReference type="PROSITE" id="PS00108">
    <property type="entry name" value="PROTEIN_KINASE_ST"/>
    <property type="match status" value="1"/>
</dbReference>
<dbReference type="PROSITE" id="PS00107">
    <property type="entry name" value="PROTEIN_KINASE_ATP"/>
    <property type="match status" value="1"/>
</dbReference>
<evidence type="ECO:0000256" key="7">
    <source>
        <dbReference type="ARBA" id="ARBA00037982"/>
    </source>
</evidence>
<reference evidence="13 14" key="1">
    <citation type="journal article" date="2008" name="Nature">
        <title>The genome of the choanoflagellate Monosiga brevicollis and the origin of metazoans.</title>
        <authorList>
            <consortium name="JGI Sequencing"/>
            <person name="King N."/>
            <person name="Westbrook M.J."/>
            <person name="Young S.L."/>
            <person name="Kuo A."/>
            <person name="Abedin M."/>
            <person name="Chapman J."/>
            <person name="Fairclough S."/>
            <person name="Hellsten U."/>
            <person name="Isogai Y."/>
            <person name="Letunic I."/>
            <person name="Marr M."/>
            <person name="Pincus D."/>
            <person name="Putnam N."/>
            <person name="Rokas A."/>
            <person name="Wright K.J."/>
            <person name="Zuzow R."/>
            <person name="Dirks W."/>
            <person name="Good M."/>
            <person name="Goodstein D."/>
            <person name="Lemons D."/>
            <person name="Li W."/>
            <person name="Lyons J.B."/>
            <person name="Morris A."/>
            <person name="Nichols S."/>
            <person name="Richter D.J."/>
            <person name="Salamov A."/>
            <person name="Bork P."/>
            <person name="Lim W.A."/>
            <person name="Manning G."/>
            <person name="Miller W.T."/>
            <person name="McGinnis W."/>
            <person name="Shapiro H."/>
            <person name="Tjian R."/>
            <person name="Grigoriev I.V."/>
            <person name="Rokhsar D."/>
        </authorList>
    </citation>
    <scope>NUCLEOTIDE SEQUENCE [LARGE SCALE GENOMIC DNA]</scope>
    <source>
        <strain evidence="14">MX1 / ATCC 50154</strain>
    </source>
</reference>
<dbReference type="Gene3D" id="1.10.510.10">
    <property type="entry name" value="Transferase(Phosphotransferase) domain 1"/>
    <property type="match status" value="1"/>
</dbReference>
<proteinExistence type="inferred from homology"/>
<feature type="domain" description="Protein kinase" evidence="12">
    <location>
        <begin position="7"/>
        <end position="305"/>
    </location>
</feature>
<evidence type="ECO:0000256" key="2">
    <source>
        <dbReference type="ARBA" id="ARBA00022527"/>
    </source>
</evidence>
<dbReference type="InterPro" id="IPR000719">
    <property type="entry name" value="Prot_kinase_dom"/>
</dbReference>
<keyword evidence="6 10" id="KW-0067">ATP-binding</keyword>
<dbReference type="GeneID" id="5888190"/>
<organism evidence="13 14">
    <name type="scientific">Monosiga brevicollis</name>
    <name type="common">Choanoflagellate</name>
    <dbReference type="NCBI Taxonomy" id="81824"/>
    <lineage>
        <taxon>Eukaryota</taxon>
        <taxon>Choanoflagellata</taxon>
        <taxon>Craspedida</taxon>
        <taxon>Salpingoecidae</taxon>
        <taxon>Monosiga</taxon>
    </lineage>
</organism>
<evidence type="ECO:0000256" key="8">
    <source>
        <dbReference type="ARBA" id="ARBA00047899"/>
    </source>
</evidence>
<evidence type="ECO:0000313" key="13">
    <source>
        <dbReference type="EMBL" id="EDQ91876.1"/>
    </source>
</evidence>
<evidence type="ECO:0000256" key="9">
    <source>
        <dbReference type="ARBA" id="ARBA00048679"/>
    </source>
</evidence>
<comment type="catalytic activity">
    <reaction evidence="9">
        <text>L-seryl-[protein] + ATP = O-phospho-L-seryl-[protein] + ADP + H(+)</text>
        <dbReference type="Rhea" id="RHEA:17989"/>
        <dbReference type="Rhea" id="RHEA-COMP:9863"/>
        <dbReference type="Rhea" id="RHEA-COMP:11604"/>
        <dbReference type="ChEBI" id="CHEBI:15378"/>
        <dbReference type="ChEBI" id="CHEBI:29999"/>
        <dbReference type="ChEBI" id="CHEBI:30616"/>
        <dbReference type="ChEBI" id="CHEBI:83421"/>
        <dbReference type="ChEBI" id="CHEBI:456216"/>
        <dbReference type="EC" id="2.7.11.1"/>
    </reaction>
</comment>
<dbReference type="EMBL" id="CH991544">
    <property type="protein sequence ID" value="EDQ91876.1"/>
    <property type="molecule type" value="Genomic_DNA"/>
</dbReference>
<dbReference type="InterPro" id="IPR011009">
    <property type="entry name" value="Kinase-like_dom_sf"/>
</dbReference>
<dbReference type="SMART" id="SM00220">
    <property type="entry name" value="S_TKc"/>
    <property type="match status" value="1"/>
</dbReference>
<evidence type="ECO:0000256" key="6">
    <source>
        <dbReference type="ARBA" id="ARBA00022840"/>
    </source>
</evidence>
<dbReference type="InParanoid" id="A9UR79"/>
<comment type="similarity">
    <text evidence="7">Belongs to the protein kinase superfamily. Ser/Thr protein kinase family. GCN2 subfamily.</text>
</comment>
<evidence type="ECO:0000259" key="12">
    <source>
        <dbReference type="PROSITE" id="PS50011"/>
    </source>
</evidence>
<evidence type="ECO:0000256" key="1">
    <source>
        <dbReference type="ARBA" id="ARBA00012513"/>
    </source>
</evidence>
<protein>
    <recommendedName>
        <fullName evidence="1">non-specific serine/threonine protein kinase</fullName>
        <ecNumber evidence="1">2.7.11.1</ecNumber>
    </recommendedName>
</protein>
<evidence type="ECO:0000256" key="4">
    <source>
        <dbReference type="ARBA" id="ARBA00022741"/>
    </source>
</evidence>
<keyword evidence="3" id="KW-0808">Transferase</keyword>
<dbReference type="PANTHER" id="PTHR11042">
    <property type="entry name" value="EUKARYOTIC TRANSLATION INITIATION FACTOR 2-ALPHA KINASE EIF2-ALPHA KINASE -RELATED"/>
    <property type="match status" value="1"/>
</dbReference>
<dbReference type="KEGG" id="mbr:MONBRDRAFT_2100"/>
<dbReference type="Pfam" id="PF00069">
    <property type="entry name" value="Pkinase"/>
    <property type="match status" value="1"/>
</dbReference>
<dbReference type="AlphaFoldDB" id="A9UR79"/>
<dbReference type="Gene3D" id="3.30.200.20">
    <property type="entry name" value="Phosphorylase Kinase, domain 1"/>
    <property type="match status" value="1"/>
</dbReference>
<dbReference type="CDD" id="cd14046">
    <property type="entry name" value="STKc_EIF2AK4_GCN2_rpt2"/>
    <property type="match status" value="1"/>
</dbReference>
<keyword evidence="14" id="KW-1185">Reference proteome</keyword>
<keyword evidence="4 10" id="KW-0547">Nucleotide-binding</keyword>